<evidence type="ECO:0000256" key="1">
    <source>
        <dbReference type="ARBA" id="ARBA00022737"/>
    </source>
</evidence>
<dbReference type="Gene3D" id="1.10.1790.10">
    <property type="entry name" value="PRD domain"/>
    <property type="match status" value="2"/>
</dbReference>
<dbReference type="Pfam" id="PF00874">
    <property type="entry name" value="PRD"/>
    <property type="match status" value="2"/>
</dbReference>
<keyword evidence="1" id="KW-0677">Repeat</keyword>
<dbReference type="SUPFAM" id="SSF50151">
    <property type="entry name" value="SacY-like RNA-binding domain"/>
    <property type="match status" value="1"/>
</dbReference>
<dbReference type="InterPro" id="IPR050661">
    <property type="entry name" value="BglG_antiterminators"/>
</dbReference>
<dbReference type="SMART" id="SM01061">
    <property type="entry name" value="CAT_RBD"/>
    <property type="match status" value="1"/>
</dbReference>
<dbReference type="PANTHER" id="PTHR30185:SF15">
    <property type="entry name" value="CRYPTIC BETA-GLUCOSIDE BGL OPERON ANTITERMINATOR"/>
    <property type="match status" value="1"/>
</dbReference>
<name>A0ABX7UW38_9GAMM</name>
<dbReference type="InterPro" id="IPR036634">
    <property type="entry name" value="PRD_sf"/>
</dbReference>
<dbReference type="SUPFAM" id="SSF63520">
    <property type="entry name" value="PTS-regulatory domain, PRD"/>
    <property type="match status" value="2"/>
</dbReference>
<dbReference type="NCBIfam" id="NF046042">
    <property type="entry name" value="LicT"/>
    <property type="match status" value="1"/>
</dbReference>
<dbReference type="PROSITE" id="PS51372">
    <property type="entry name" value="PRD_2"/>
    <property type="match status" value="2"/>
</dbReference>
<dbReference type="EMBL" id="CP050854">
    <property type="protein sequence ID" value="QTF09996.1"/>
    <property type="molecule type" value="Genomic_DNA"/>
</dbReference>
<dbReference type="InterPro" id="IPR011608">
    <property type="entry name" value="PRD"/>
</dbReference>
<feature type="domain" description="PRD" evidence="2">
    <location>
        <begin position="171"/>
        <end position="277"/>
    </location>
</feature>
<evidence type="ECO:0000259" key="2">
    <source>
        <dbReference type="PROSITE" id="PS51372"/>
    </source>
</evidence>
<protein>
    <submittedName>
        <fullName evidence="3">PRD domain-containing protein</fullName>
    </submittedName>
</protein>
<evidence type="ECO:0000313" key="4">
    <source>
        <dbReference type="Proteomes" id="UP000671960"/>
    </source>
</evidence>
<proteinExistence type="predicted"/>
<dbReference type="RefSeq" id="WP_208228481.1">
    <property type="nucleotide sequence ID" value="NZ_CP050854.1"/>
</dbReference>
<dbReference type="PANTHER" id="PTHR30185">
    <property type="entry name" value="CRYPTIC BETA-GLUCOSIDE BGL OPERON ANTITERMINATOR"/>
    <property type="match status" value="1"/>
</dbReference>
<organism evidence="3 4">
    <name type="scientific">Brenneria izadpanahii</name>
    <dbReference type="NCBI Taxonomy" id="2722756"/>
    <lineage>
        <taxon>Bacteria</taxon>
        <taxon>Pseudomonadati</taxon>
        <taxon>Pseudomonadota</taxon>
        <taxon>Gammaproteobacteria</taxon>
        <taxon>Enterobacterales</taxon>
        <taxon>Pectobacteriaceae</taxon>
        <taxon>Brenneria</taxon>
    </lineage>
</organism>
<dbReference type="InterPro" id="IPR004341">
    <property type="entry name" value="CAT_RNA-bd_dom"/>
</dbReference>
<reference evidence="3 4" key="1">
    <citation type="submission" date="2020-03" db="EMBL/GenBank/DDBJ databases">
        <authorList>
            <person name="Bakhshi Ganjeh M."/>
        </authorList>
    </citation>
    <scope>NUCLEOTIDE SEQUENCE [LARGE SCALE GENOMIC DNA]</scope>
    <source>
        <strain evidence="4">Iran 50</strain>
    </source>
</reference>
<sequence>MKVIKTLSHNAVLAVDEQGQEIVAIGRGIGFGKKTDDEIDAGEIKSWFIKSGGPAQEIFLKLMKQIPTRYLMLTQEILDHAKDKITITQYETVFITLSDHINYAIQRQQEGKVIRNFLLWDIRRFYPNEYLIGLDALKLIETRLGVALPEDEAGFIAMHLANASHDGSWNETMLATEMIKDILNIIKFELFISFHEEDVDYQRLITHLRFFTLRVLKRRPVDHKDLSIYQGINEMMPKAHHCALKIADYMKEKHSYKLTIDEIMFLTIHINRIMHSS</sequence>
<dbReference type="Pfam" id="PF03123">
    <property type="entry name" value="CAT_RBD"/>
    <property type="match status" value="1"/>
</dbReference>
<keyword evidence="4" id="KW-1185">Reference proteome</keyword>
<evidence type="ECO:0000313" key="3">
    <source>
        <dbReference type="EMBL" id="QTF09996.1"/>
    </source>
</evidence>
<dbReference type="Gene3D" id="2.30.24.10">
    <property type="entry name" value="CAT RNA-binding domain"/>
    <property type="match status" value="1"/>
</dbReference>
<dbReference type="InterPro" id="IPR036650">
    <property type="entry name" value="CAT_RNA-bd_dom_sf"/>
</dbReference>
<feature type="domain" description="PRD" evidence="2">
    <location>
        <begin position="65"/>
        <end position="170"/>
    </location>
</feature>
<accession>A0ABX7UW38</accession>
<gene>
    <name evidence="3" type="ORF">HC231_20285</name>
</gene>
<dbReference type="Proteomes" id="UP000671960">
    <property type="component" value="Chromosome"/>
</dbReference>